<dbReference type="RefSeq" id="XP_031868992.1">
    <property type="nucleotide sequence ID" value="XM_032014311.1"/>
</dbReference>
<dbReference type="PANTHER" id="PTHR24096">
    <property type="entry name" value="LONG-CHAIN-FATTY-ACID--COA LIGASE"/>
    <property type="match status" value="1"/>
</dbReference>
<keyword evidence="4" id="KW-1185">Reference proteome</keyword>
<dbReference type="AlphaFoldDB" id="A0A370TLC9"/>
<evidence type="ECO:0000313" key="3">
    <source>
        <dbReference type="EMBL" id="RDL36336.1"/>
    </source>
</evidence>
<dbReference type="Pfam" id="PF00501">
    <property type="entry name" value="AMP-binding"/>
    <property type="match status" value="1"/>
</dbReference>
<dbReference type="Gene3D" id="3.40.50.12780">
    <property type="entry name" value="N-terminal domain of ligase-like"/>
    <property type="match status" value="1"/>
</dbReference>
<dbReference type="InterPro" id="IPR000873">
    <property type="entry name" value="AMP-dep_synth/lig_dom"/>
</dbReference>
<dbReference type="GO" id="GO:0016405">
    <property type="term" value="F:CoA-ligase activity"/>
    <property type="evidence" value="ECO:0007669"/>
    <property type="project" value="TreeGrafter"/>
</dbReference>
<proteinExistence type="predicted"/>
<dbReference type="STRING" id="2656787.A0A370TLC9"/>
<dbReference type="Pfam" id="PF13193">
    <property type="entry name" value="AMP-binding_C"/>
    <property type="match status" value="1"/>
</dbReference>
<accession>A0A370TLC9</accession>
<dbReference type="InterPro" id="IPR045851">
    <property type="entry name" value="AMP-bd_C_sf"/>
</dbReference>
<evidence type="ECO:0000259" key="1">
    <source>
        <dbReference type="Pfam" id="PF00501"/>
    </source>
</evidence>
<evidence type="ECO:0000259" key="2">
    <source>
        <dbReference type="Pfam" id="PF13193"/>
    </source>
</evidence>
<reference evidence="3 4" key="1">
    <citation type="journal article" date="2018" name="IMA Fungus">
        <title>IMA Genome-F 9: Draft genome sequence of Annulohypoxylon stygium, Aspergillus mulundensis, Berkeleyomyces basicola (syn. Thielaviopsis basicola), Ceratocystis smalleyi, two Cercospora beticola strains, Coleophoma cylindrospora, Fusarium fracticaudum, Phialophora cf. hyalina, and Morchella septimelata.</title>
        <authorList>
            <person name="Wingfield B.D."/>
            <person name="Bills G.F."/>
            <person name="Dong Y."/>
            <person name="Huang W."/>
            <person name="Nel W.J."/>
            <person name="Swalarsk-Parry B.S."/>
            <person name="Vaghefi N."/>
            <person name="Wilken P.M."/>
            <person name="An Z."/>
            <person name="de Beer Z.W."/>
            <person name="De Vos L."/>
            <person name="Chen L."/>
            <person name="Duong T.A."/>
            <person name="Gao Y."/>
            <person name="Hammerbacher A."/>
            <person name="Kikkert J.R."/>
            <person name="Li Y."/>
            <person name="Li H."/>
            <person name="Li K."/>
            <person name="Li Q."/>
            <person name="Liu X."/>
            <person name="Ma X."/>
            <person name="Naidoo K."/>
            <person name="Pethybridge S.J."/>
            <person name="Sun J."/>
            <person name="Steenkamp E.T."/>
            <person name="van der Nest M.A."/>
            <person name="van Wyk S."/>
            <person name="Wingfield M.J."/>
            <person name="Xiong C."/>
            <person name="Yue Q."/>
            <person name="Zhang X."/>
        </authorList>
    </citation>
    <scope>NUCLEOTIDE SEQUENCE [LARGE SCALE GENOMIC DNA]</scope>
    <source>
        <strain evidence="3 4">BP 5553</strain>
    </source>
</reference>
<dbReference type="InterPro" id="IPR042099">
    <property type="entry name" value="ANL_N_sf"/>
</dbReference>
<dbReference type="SUPFAM" id="SSF56801">
    <property type="entry name" value="Acetyl-CoA synthetase-like"/>
    <property type="match status" value="1"/>
</dbReference>
<organism evidence="3 4">
    <name type="scientific">Venustampulla echinocandica</name>
    <dbReference type="NCBI Taxonomy" id="2656787"/>
    <lineage>
        <taxon>Eukaryota</taxon>
        <taxon>Fungi</taxon>
        <taxon>Dikarya</taxon>
        <taxon>Ascomycota</taxon>
        <taxon>Pezizomycotina</taxon>
        <taxon>Leotiomycetes</taxon>
        <taxon>Helotiales</taxon>
        <taxon>Pleuroascaceae</taxon>
        <taxon>Venustampulla</taxon>
    </lineage>
</organism>
<dbReference type="InterPro" id="IPR025110">
    <property type="entry name" value="AMP-bd_C"/>
</dbReference>
<comment type="caution">
    <text evidence="3">The sequence shown here is derived from an EMBL/GenBank/DDBJ whole genome shotgun (WGS) entry which is preliminary data.</text>
</comment>
<sequence length="602" mass="64663">MIFHPPSWLPAITQELSTVGTVGEFVLRGPLSTASKPAVDAPTLVSAVTQTTKTPRQLAEDVEALASGLAHDLQWSPNEPAQGGKVIAILSENSVDYLTYCWAIHRLRGTCLLLHGSTSPVEIAKHLKHSNCKILIVSPALLESGCAAAAVVGESDMRLYLTAPVTIDVAQTNGNAGTTGTTHNNNGAGHNIKIDELLGLGKTPGSLPALDWSVEEAQSSIAYLCATSGTSGAQKLVRLTHRGVMTNVLQVVALESTMRHRDVEVGLGVLPLSHVQGVIASHISIYLRDRLILHSKFDMKAAMASIQTYRINRLYLVPSVLAVLIGNPFLFKAFDLSSVDTVYVGASLLSADLYAKVKAAQPGWNLIIGYGNPSSGPTIHGTNRALTESSFLGLTESSVAVAMSSPHEHVPESIGILLPLYQARLLRKDGNEVEAFDEAGELLLSSPNQADGYLGDDEASAATFRDGWLRTGDVAVFRQSPNGDSHLCIVDRLRDMIKVKGMQVSPVAIEDCLRQHPSVADVAVIGVPDYLAGERAKAYVVPSRQPNQGGKSDETAVLFEQWDDHVESRLTEPHWLRGRYELLEALPRNTSGKVSKGLLRAR</sequence>
<protein>
    <recommendedName>
        <fullName evidence="5">Acetyl-CoA synthetase-like protein</fullName>
    </recommendedName>
</protein>
<dbReference type="GeneID" id="43598537"/>
<gene>
    <name evidence="3" type="ORF">BP5553_05688</name>
</gene>
<dbReference type="PANTHER" id="PTHR24096:SF422">
    <property type="entry name" value="BCDNA.GH02901"/>
    <property type="match status" value="1"/>
</dbReference>
<name>A0A370TLC9_9HELO</name>
<evidence type="ECO:0000313" key="4">
    <source>
        <dbReference type="Proteomes" id="UP000254866"/>
    </source>
</evidence>
<dbReference type="EMBL" id="NPIC01000004">
    <property type="protein sequence ID" value="RDL36336.1"/>
    <property type="molecule type" value="Genomic_DNA"/>
</dbReference>
<dbReference type="Proteomes" id="UP000254866">
    <property type="component" value="Unassembled WGS sequence"/>
</dbReference>
<evidence type="ECO:0008006" key="5">
    <source>
        <dbReference type="Google" id="ProtNLM"/>
    </source>
</evidence>
<feature type="domain" description="AMP-dependent synthetase/ligase" evidence="1">
    <location>
        <begin position="38"/>
        <end position="454"/>
    </location>
</feature>
<dbReference type="Gene3D" id="3.30.300.30">
    <property type="match status" value="1"/>
</dbReference>
<feature type="domain" description="AMP-binding enzyme C-terminal" evidence="2">
    <location>
        <begin position="509"/>
        <end position="593"/>
    </location>
</feature>
<dbReference type="OrthoDB" id="6509636at2759"/>